<proteinExistence type="predicted"/>
<name>A0AAD6SNL3_9AGAR</name>
<feature type="compositionally biased region" description="Pro residues" evidence="1">
    <location>
        <begin position="62"/>
        <end position="71"/>
    </location>
</feature>
<dbReference type="PROSITE" id="PS51257">
    <property type="entry name" value="PROKAR_LIPOPROTEIN"/>
    <property type="match status" value="1"/>
</dbReference>
<feature type="chain" id="PRO_5042000115" evidence="2">
    <location>
        <begin position="20"/>
        <end position="312"/>
    </location>
</feature>
<evidence type="ECO:0000313" key="3">
    <source>
        <dbReference type="EMBL" id="KAJ7030884.1"/>
    </source>
</evidence>
<evidence type="ECO:0000256" key="2">
    <source>
        <dbReference type="SAM" id="SignalP"/>
    </source>
</evidence>
<dbReference type="EMBL" id="JARJCM010000086">
    <property type="protein sequence ID" value="KAJ7030884.1"/>
    <property type="molecule type" value="Genomic_DNA"/>
</dbReference>
<dbReference type="AlphaFoldDB" id="A0AAD6SNL3"/>
<sequence>MTSCLRLLPTIALAGSCSLLRSPCHLCTYPLNSIVRIQRHPPRRLIRLQTGSLPEINAARRPPSPGPPGPFSPAAMDADPSGSWADLINQQTGLLCCLLRPLDPKYHRQHYPAPRLLLGGFLAPWRLGPPPGLPAAAARRPPPLFAAPAPRRRVRPAALPALDLRHTCRHQDPIHAPATSPALPAAVARRPPPLFAAPAPRRRVRPAALPALDLRHTCRHQDPIHAPPTSPALPAAVARRTPPLFAAPAPRRRARPAALPALDLRHTWRHQDPIHVSPTSPALPAAVAPGTLAPRTPPPPHFKTPTESCPRP</sequence>
<organism evidence="3 4">
    <name type="scientific">Mycena alexandri</name>
    <dbReference type="NCBI Taxonomy" id="1745969"/>
    <lineage>
        <taxon>Eukaryota</taxon>
        <taxon>Fungi</taxon>
        <taxon>Dikarya</taxon>
        <taxon>Basidiomycota</taxon>
        <taxon>Agaricomycotina</taxon>
        <taxon>Agaricomycetes</taxon>
        <taxon>Agaricomycetidae</taxon>
        <taxon>Agaricales</taxon>
        <taxon>Marasmiineae</taxon>
        <taxon>Mycenaceae</taxon>
        <taxon>Mycena</taxon>
    </lineage>
</organism>
<evidence type="ECO:0000256" key="1">
    <source>
        <dbReference type="SAM" id="MobiDB-lite"/>
    </source>
</evidence>
<keyword evidence="2" id="KW-0732">Signal</keyword>
<feature type="region of interest" description="Disordered" evidence="1">
    <location>
        <begin position="51"/>
        <end position="76"/>
    </location>
</feature>
<keyword evidence="4" id="KW-1185">Reference proteome</keyword>
<feature type="signal peptide" evidence="2">
    <location>
        <begin position="1"/>
        <end position="19"/>
    </location>
</feature>
<reference evidence="3" key="1">
    <citation type="submission" date="2023-03" db="EMBL/GenBank/DDBJ databases">
        <title>Massive genome expansion in bonnet fungi (Mycena s.s.) driven by repeated elements and novel gene families across ecological guilds.</title>
        <authorList>
            <consortium name="Lawrence Berkeley National Laboratory"/>
            <person name="Harder C.B."/>
            <person name="Miyauchi S."/>
            <person name="Viragh M."/>
            <person name="Kuo A."/>
            <person name="Thoen E."/>
            <person name="Andreopoulos B."/>
            <person name="Lu D."/>
            <person name="Skrede I."/>
            <person name="Drula E."/>
            <person name="Henrissat B."/>
            <person name="Morin E."/>
            <person name="Kohler A."/>
            <person name="Barry K."/>
            <person name="LaButti K."/>
            <person name="Morin E."/>
            <person name="Salamov A."/>
            <person name="Lipzen A."/>
            <person name="Mereny Z."/>
            <person name="Hegedus B."/>
            <person name="Baldrian P."/>
            <person name="Stursova M."/>
            <person name="Weitz H."/>
            <person name="Taylor A."/>
            <person name="Grigoriev I.V."/>
            <person name="Nagy L.G."/>
            <person name="Martin F."/>
            <person name="Kauserud H."/>
        </authorList>
    </citation>
    <scope>NUCLEOTIDE SEQUENCE</scope>
    <source>
        <strain evidence="3">CBHHK200</strain>
    </source>
</reference>
<protein>
    <submittedName>
        <fullName evidence="3">Uncharacterized protein</fullName>
    </submittedName>
</protein>
<gene>
    <name evidence="3" type="ORF">C8F04DRAFT_1263368</name>
</gene>
<dbReference type="Proteomes" id="UP001218188">
    <property type="component" value="Unassembled WGS sequence"/>
</dbReference>
<feature type="region of interest" description="Disordered" evidence="1">
    <location>
        <begin position="272"/>
        <end position="312"/>
    </location>
</feature>
<evidence type="ECO:0000313" key="4">
    <source>
        <dbReference type="Proteomes" id="UP001218188"/>
    </source>
</evidence>
<accession>A0AAD6SNL3</accession>
<comment type="caution">
    <text evidence="3">The sequence shown here is derived from an EMBL/GenBank/DDBJ whole genome shotgun (WGS) entry which is preliminary data.</text>
</comment>